<name>A0AA46TDX6_9ACTN</name>
<dbReference type="InterPro" id="IPR029066">
    <property type="entry name" value="PLP-binding_barrel"/>
</dbReference>
<feature type="region of interest" description="Disordered" evidence="4">
    <location>
        <begin position="354"/>
        <end position="386"/>
    </location>
</feature>
<dbReference type="Pfam" id="PF01168">
    <property type="entry name" value="Ala_racemase_N"/>
    <property type="match status" value="1"/>
</dbReference>
<feature type="domain" description="Alanine racemase N-terminal" evidence="5">
    <location>
        <begin position="8"/>
        <end position="224"/>
    </location>
</feature>
<dbReference type="PANTHER" id="PTHR30511">
    <property type="entry name" value="ALANINE RACEMASE"/>
    <property type="match status" value="1"/>
</dbReference>
<dbReference type="CDD" id="cd06815">
    <property type="entry name" value="PLPDE_III_AR_like_1"/>
    <property type="match status" value="1"/>
</dbReference>
<evidence type="ECO:0000259" key="5">
    <source>
        <dbReference type="Pfam" id="PF01168"/>
    </source>
</evidence>
<dbReference type="Gene3D" id="3.20.20.10">
    <property type="entry name" value="Alanine racemase"/>
    <property type="match status" value="1"/>
</dbReference>
<keyword evidence="2" id="KW-0663">Pyridoxal phosphate</keyword>
<dbReference type="InterPro" id="IPR000821">
    <property type="entry name" value="Ala_racemase"/>
</dbReference>
<keyword evidence="7" id="KW-1185">Reference proteome</keyword>
<organism evidence="6 7">
    <name type="scientific">Solicola gregarius</name>
    <dbReference type="NCBI Taxonomy" id="2908642"/>
    <lineage>
        <taxon>Bacteria</taxon>
        <taxon>Bacillati</taxon>
        <taxon>Actinomycetota</taxon>
        <taxon>Actinomycetes</taxon>
        <taxon>Propionibacteriales</taxon>
        <taxon>Nocardioidaceae</taxon>
        <taxon>Solicola</taxon>
    </lineage>
</organism>
<evidence type="ECO:0000313" key="7">
    <source>
        <dbReference type="Proteomes" id="UP001164390"/>
    </source>
</evidence>
<protein>
    <submittedName>
        <fullName evidence="6">Alanine/ornithine racemase family PLP-dependent enzyme</fullName>
    </submittedName>
</protein>
<dbReference type="EMBL" id="CP094970">
    <property type="protein sequence ID" value="UYM03549.1"/>
    <property type="molecule type" value="Genomic_DNA"/>
</dbReference>
<dbReference type="AlphaFoldDB" id="A0AA46TDX6"/>
<evidence type="ECO:0000256" key="3">
    <source>
        <dbReference type="ARBA" id="ARBA00023235"/>
    </source>
</evidence>
<dbReference type="PANTHER" id="PTHR30511:SF3">
    <property type="entry name" value="LYSINE RACEMASE"/>
    <property type="match status" value="1"/>
</dbReference>
<dbReference type="GO" id="GO:0030170">
    <property type="term" value="F:pyridoxal phosphate binding"/>
    <property type="evidence" value="ECO:0007669"/>
    <property type="project" value="TreeGrafter"/>
</dbReference>
<dbReference type="GO" id="GO:0008784">
    <property type="term" value="F:alanine racemase activity"/>
    <property type="evidence" value="ECO:0007669"/>
    <property type="project" value="TreeGrafter"/>
</dbReference>
<sequence>MTAPRLEINLDAIAHNARTLVDRLATKGIRVTGVTKASLGSPGVAKAMLDGGVVGLGDSRVENLAVLRADGVAEPLTLIRSPMLSQVDEVVRVADVSLNTEAVVLDALATVAAHRRTTHAVILMVELGDLREGVAVDEVVELARTVDRLAGLRLVGLGTNLACHSGVVPDQQKMDELSRLVEQAETACGHVLPVVSGGNSANLDWALTTNDVGRVDELRLGESILLGTEPLYRRPIDGLQTDAFTLVAEVIEATRKPTQPWGEIAQAAFGHQPPAHSRGSIRQVVVALGRQDVDPDGITAPSGIRKLGMSSDHLVLDVGDSAVSVGDELSFQLDYSALVRAMTSPFATKIERDSRYQRPDVTVEPLSESDEPLVNPTGLRGGAAVR</sequence>
<accession>A0AA46TDX6</accession>
<comment type="cofactor">
    <cofactor evidence="1">
        <name>pyridoxal 5'-phosphate</name>
        <dbReference type="ChEBI" id="CHEBI:597326"/>
    </cofactor>
</comment>
<evidence type="ECO:0000313" key="6">
    <source>
        <dbReference type="EMBL" id="UYM03549.1"/>
    </source>
</evidence>
<dbReference type="KEGG" id="sgrg:L0C25_13380"/>
<evidence type="ECO:0000256" key="2">
    <source>
        <dbReference type="ARBA" id="ARBA00022898"/>
    </source>
</evidence>
<dbReference type="SUPFAM" id="SSF51419">
    <property type="entry name" value="PLP-binding barrel"/>
    <property type="match status" value="1"/>
</dbReference>
<dbReference type="GO" id="GO:0005829">
    <property type="term" value="C:cytosol"/>
    <property type="evidence" value="ECO:0007669"/>
    <property type="project" value="TreeGrafter"/>
</dbReference>
<gene>
    <name evidence="6" type="ORF">L0C25_13380</name>
</gene>
<proteinExistence type="predicted"/>
<dbReference type="RefSeq" id="WP_271632158.1">
    <property type="nucleotide sequence ID" value="NZ_CP094970.1"/>
</dbReference>
<keyword evidence="3" id="KW-0413">Isomerase</keyword>
<evidence type="ECO:0000256" key="4">
    <source>
        <dbReference type="SAM" id="MobiDB-lite"/>
    </source>
</evidence>
<reference evidence="6" key="1">
    <citation type="submission" date="2022-01" db="EMBL/GenBank/DDBJ databases">
        <title>Nocardioidaceae gen. sp. A5X3R13.</title>
        <authorList>
            <person name="Lopez Marin M.A."/>
            <person name="Uhlik O."/>
        </authorList>
    </citation>
    <scope>NUCLEOTIDE SEQUENCE</scope>
    <source>
        <strain evidence="6">A5X3R13</strain>
    </source>
</reference>
<dbReference type="Proteomes" id="UP001164390">
    <property type="component" value="Chromosome"/>
</dbReference>
<dbReference type="InterPro" id="IPR001608">
    <property type="entry name" value="Ala_racemase_N"/>
</dbReference>
<evidence type="ECO:0000256" key="1">
    <source>
        <dbReference type="ARBA" id="ARBA00001933"/>
    </source>
</evidence>